<feature type="chain" id="PRO_5001584475" evidence="1">
    <location>
        <begin position="24"/>
        <end position="467"/>
    </location>
</feature>
<keyword evidence="3" id="KW-1185">Reference proteome</keyword>
<accession>A0A059Y1H5</accession>
<evidence type="ECO:0000313" key="3">
    <source>
        <dbReference type="Proteomes" id="UP000027059"/>
    </source>
</evidence>
<organism evidence="2 3">
    <name type="scientific">Leptospirillum ferriphilum YSK</name>
    <dbReference type="NCBI Taxonomy" id="1441628"/>
    <lineage>
        <taxon>Bacteria</taxon>
        <taxon>Pseudomonadati</taxon>
        <taxon>Nitrospirota</taxon>
        <taxon>Nitrospiria</taxon>
        <taxon>Nitrospirales</taxon>
        <taxon>Nitrospiraceae</taxon>
        <taxon>Leptospirillum</taxon>
    </lineage>
</organism>
<sequence length="467" mass="51482">MKKTRKNLLVSTAALLSLSLALGAPEASRAAQKDVLPPFHSPLFFPVKEGSASRLPGATLLPENPVFDFQGIPGWIQGKKYKNQMGVTIPKYEVLVIKGSRVQNNTVTIPAGGIYFDSSPARGEVPMTGAADFFLGKKYYFVDYRPQILVRKNVEVDSKHWTAVGNHLYRLLSPPIPKVVPNPVLAWRTYDGVSIRPWAVTERWQDARQSWANQTPMTYLQGVIAKTEKGKVLYRTLSGTEIGAEWWATRKDFFGDATEGQTFKTPDGLVTIGKIRSSGKGGTISVTIHPKKGHVRHFVLRDTPSSALPESSALRQRMVAIDGPLAVVLWPKGSVHDRKARLWIYGGVREQKTNTAFGTLKGWSYFPIACPIAHHIGGMIYNSRPIKLSAGQSLPLLGRYAWLKLVSVQGQKVLFEVGSHNQWTPLITKIGNIDSVFGEGRAVHGILSTLDTTRLDLDPAVSITQKP</sequence>
<reference evidence="3" key="1">
    <citation type="submission" date="2014-02" db="EMBL/GenBank/DDBJ databases">
        <title>Complete genome sequence and comparative genomic analysis of the nitrogen-fixing bacterium Leptospirillum ferriphilum YSK.</title>
        <authorList>
            <person name="Guo X."/>
            <person name="Yin H."/>
            <person name="Liang Y."/>
            <person name="Hu Q."/>
            <person name="Ma L."/>
            <person name="Xiao Y."/>
            <person name="Zhang X."/>
            <person name="Qiu G."/>
            <person name="Liu X."/>
        </authorList>
    </citation>
    <scope>NUCLEOTIDE SEQUENCE [LARGE SCALE GENOMIC DNA]</scope>
    <source>
        <strain evidence="3">YSK</strain>
    </source>
</reference>
<feature type="signal peptide" evidence="1">
    <location>
        <begin position="1"/>
        <end position="23"/>
    </location>
</feature>
<dbReference type="AlphaFoldDB" id="A0A059Y1H5"/>
<dbReference type="OrthoDB" id="5471433at2"/>
<dbReference type="HOGENOM" id="CLU_585001_0_0_0"/>
<reference evidence="2 3" key="2">
    <citation type="journal article" date="2015" name="Biomed. Res. Int.">
        <title>Effects of Arsenite Resistance on the Growth and Functional Gene Expression of Leptospirillum ferriphilum and Acidithiobacillus thiooxidans in Pure Culture and Coculture.</title>
        <authorList>
            <person name="Jiang H."/>
            <person name="Liang Y."/>
            <person name="Yin H."/>
            <person name="Xiao Y."/>
            <person name="Guo X."/>
            <person name="Xu Y."/>
            <person name="Hu Q."/>
            <person name="Liu H."/>
            <person name="Liu X."/>
        </authorList>
    </citation>
    <scope>NUCLEOTIDE SEQUENCE [LARGE SCALE GENOMIC DNA]</scope>
    <source>
        <strain evidence="2 3">YSK</strain>
    </source>
</reference>
<evidence type="ECO:0000313" key="2">
    <source>
        <dbReference type="EMBL" id="AIA31406.1"/>
    </source>
</evidence>
<dbReference type="RefSeq" id="WP_014959973.1">
    <property type="nucleotide sequence ID" value="NZ_CP007243.1"/>
</dbReference>
<protein>
    <submittedName>
        <fullName evidence="2">Uncharacterized protein</fullName>
    </submittedName>
</protein>
<evidence type="ECO:0000256" key="1">
    <source>
        <dbReference type="SAM" id="SignalP"/>
    </source>
</evidence>
<dbReference type="EMBL" id="CP007243">
    <property type="protein sequence ID" value="AIA31406.1"/>
    <property type="molecule type" value="Genomic_DNA"/>
</dbReference>
<dbReference type="KEGG" id="lfp:Y981_01145"/>
<dbReference type="Proteomes" id="UP000027059">
    <property type="component" value="Chromosome"/>
</dbReference>
<name>A0A059Y1H5_9BACT</name>
<proteinExistence type="predicted"/>
<gene>
    <name evidence="2" type="ORF">Y981_01145</name>
</gene>
<keyword evidence="1" id="KW-0732">Signal</keyword>